<proteinExistence type="predicted"/>
<accession>A0AAD2GTR3</accession>
<name>A0AAD2GTR3_9AGAR</name>
<feature type="region of interest" description="Disordered" evidence="1">
    <location>
        <begin position="35"/>
        <end position="55"/>
    </location>
</feature>
<dbReference type="AlphaFoldDB" id="A0AAD2GTR3"/>
<organism evidence="2 3">
    <name type="scientific">Mycena citricolor</name>
    <dbReference type="NCBI Taxonomy" id="2018698"/>
    <lineage>
        <taxon>Eukaryota</taxon>
        <taxon>Fungi</taxon>
        <taxon>Dikarya</taxon>
        <taxon>Basidiomycota</taxon>
        <taxon>Agaricomycotina</taxon>
        <taxon>Agaricomycetes</taxon>
        <taxon>Agaricomycetidae</taxon>
        <taxon>Agaricales</taxon>
        <taxon>Marasmiineae</taxon>
        <taxon>Mycenaceae</taxon>
        <taxon>Mycena</taxon>
    </lineage>
</organism>
<comment type="caution">
    <text evidence="2">The sequence shown here is derived from an EMBL/GenBank/DDBJ whole genome shotgun (WGS) entry which is preliminary data.</text>
</comment>
<evidence type="ECO:0000256" key="1">
    <source>
        <dbReference type="SAM" id="MobiDB-lite"/>
    </source>
</evidence>
<dbReference type="Proteomes" id="UP001295794">
    <property type="component" value="Unassembled WGS sequence"/>
</dbReference>
<evidence type="ECO:0000313" key="2">
    <source>
        <dbReference type="EMBL" id="CAK5263461.1"/>
    </source>
</evidence>
<gene>
    <name evidence="2" type="ORF">MYCIT1_LOCUS2919</name>
</gene>
<evidence type="ECO:0000313" key="3">
    <source>
        <dbReference type="Proteomes" id="UP001295794"/>
    </source>
</evidence>
<keyword evidence="3" id="KW-1185">Reference proteome</keyword>
<protein>
    <submittedName>
        <fullName evidence="2">Uncharacterized protein</fullName>
    </submittedName>
</protein>
<sequence length="55" mass="5636">MILRVCLSASSAPTRTDCAVSPEHALIALGHNWATGSRTTLPSPPSANGKSCLST</sequence>
<reference evidence="2" key="1">
    <citation type="submission" date="2023-11" db="EMBL/GenBank/DDBJ databases">
        <authorList>
            <person name="De Vega J J."/>
            <person name="De Vega J J."/>
        </authorList>
    </citation>
    <scope>NUCLEOTIDE SEQUENCE</scope>
</reference>
<dbReference type="EMBL" id="CAVNYO010000040">
    <property type="protein sequence ID" value="CAK5263461.1"/>
    <property type="molecule type" value="Genomic_DNA"/>
</dbReference>